<dbReference type="EMBL" id="BKAM01000025">
    <property type="protein sequence ID" value="GEP72617.1"/>
    <property type="molecule type" value="Genomic_DNA"/>
</dbReference>
<dbReference type="AlphaFoldDB" id="A0A512PN40"/>
<evidence type="ECO:0000256" key="1">
    <source>
        <dbReference type="ARBA" id="ARBA00022649"/>
    </source>
</evidence>
<evidence type="ECO:0008006" key="4">
    <source>
        <dbReference type="Google" id="ProtNLM"/>
    </source>
</evidence>
<gene>
    <name evidence="2" type="ORF">LRA02_14850</name>
</gene>
<dbReference type="Pfam" id="PF07362">
    <property type="entry name" value="CcdA"/>
    <property type="match status" value="1"/>
</dbReference>
<name>A0A512PN40_9LACO</name>
<sequence>MVDVDMAQNLNQMKKRTVHKNVTIPVVLADAAREQGLNFSEVLTDALEEKLHSITNRR</sequence>
<dbReference type="STRING" id="1423795.FD12_GL000149"/>
<dbReference type="Proteomes" id="UP000321569">
    <property type="component" value="Unassembled WGS sequence"/>
</dbReference>
<protein>
    <recommendedName>
        <fullName evidence="4">Antitoxin</fullName>
    </recommendedName>
</protein>
<dbReference type="RefSeq" id="WP_225427298.1">
    <property type="nucleotide sequence ID" value="NZ_BKAM01000025.1"/>
</dbReference>
<accession>A0A512PN40</accession>
<dbReference type="InterPro" id="IPR009956">
    <property type="entry name" value="Post-segregation_anti-tox_CcdA"/>
</dbReference>
<comment type="caution">
    <text evidence="2">The sequence shown here is derived from an EMBL/GenBank/DDBJ whole genome shotgun (WGS) entry which is preliminary data.</text>
</comment>
<organism evidence="2 3">
    <name type="scientific">Lentilactobacillus rapi</name>
    <dbReference type="NCBI Taxonomy" id="481723"/>
    <lineage>
        <taxon>Bacteria</taxon>
        <taxon>Bacillati</taxon>
        <taxon>Bacillota</taxon>
        <taxon>Bacilli</taxon>
        <taxon>Lactobacillales</taxon>
        <taxon>Lactobacillaceae</taxon>
        <taxon>Lentilactobacillus</taxon>
    </lineage>
</organism>
<evidence type="ECO:0000313" key="3">
    <source>
        <dbReference type="Proteomes" id="UP000321569"/>
    </source>
</evidence>
<reference evidence="2 3" key="1">
    <citation type="submission" date="2019-07" db="EMBL/GenBank/DDBJ databases">
        <title>Whole genome shotgun sequence of Lactobacillus rapi NBRC 109618.</title>
        <authorList>
            <person name="Hosoyama A."/>
            <person name="Uohara A."/>
            <person name="Ohji S."/>
            <person name="Ichikawa N."/>
        </authorList>
    </citation>
    <scope>NUCLEOTIDE SEQUENCE [LARGE SCALE GENOMIC DNA]</scope>
    <source>
        <strain evidence="2 3">NBRC 109618</strain>
    </source>
</reference>
<proteinExistence type="predicted"/>
<evidence type="ECO:0000313" key="2">
    <source>
        <dbReference type="EMBL" id="GEP72617.1"/>
    </source>
</evidence>
<keyword evidence="1" id="KW-1277">Toxin-antitoxin system</keyword>